<comment type="subcellular location">
    <subcellularLocation>
        <location evidence="2">Chromosome</location>
    </subcellularLocation>
    <subcellularLocation>
        <location evidence="1">Nucleus</location>
    </subcellularLocation>
</comment>
<comment type="caution">
    <text evidence="13">The sequence shown here is derived from an EMBL/GenBank/DDBJ whole genome shotgun (WGS) entry which is preliminary data.</text>
</comment>
<dbReference type="GO" id="GO:0005634">
    <property type="term" value="C:nucleus"/>
    <property type="evidence" value="ECO:0007669"/>
    <property type="project" value="UniProtKB-SubCell"/>
</dbReference>
<dbReference type="Pfam" id="PF02463">
    <property type="entry name" value="SMC_N"/>
    <property type="match status" value="1"/>
</dbReference>
<keyword evidence="7" id="KW-0067">ATP-binding</keyword>
<dbReference type="PANTHER" id="PTHR45916">
    <property type="entry name" value="STRUCTURAL MAINTENANCE OF CHROMOSOMES PROTEIN 5"/>
    <property type="match status" value="1"/>
</dbReference>
<reference evidence="13" key="1">
    <citation type="submission" date="2017-09" db="EMBL/GenBank/DDBJ databases">
        <title>Polyketide synthases of a Diaporthe helianthi virulent isolate.</title>
        <authorList>
            <person name="Baroncelli R."/>
        </authorList>
    </citation>
    <scope>NUCLEOTIDE SEQUENCE [LARGE SCALE GENOMIC DNA]</scope>
    <source>
        <strain evidence="13">7/96</strain>
    </source>
</reference>
<feature type="coiled-coil region" evidence="10">
    <location>
        <begin position="721"/>
        <end position="783"/>
    </location>
</feature>
<name>A0A2P5IAI0_DIAHE</name>
<evidence type="ECO:0000259" key="12">
    <source>
        <dbReference type="Pfam" id="PF02463"/>
    </source>
</evidence>
<sequence>MSSVTARRRSRSQVEDGDDADVARFGIQSSPDLPDGSKRMRLRGGRGAPSHLGDDNDDGGDDDDDDDDDDEDESEEIMGGFRGGDIHEPPQQVNGHVASHDMSASEFTTGSIVRVKVENFVIYEKAEFLPGPNLNMVIGPNGTGKSSLVCAICLGLGYPASVLGRATSFGEFVKHGKEHAMVEVELQKRPEDRANYVVKLVIKREDNTRKFSLNGREATIKQIHHVTRQLRIQIDNLCQFLPQERVAEFAGLNSVELLTRTLQAAAPEVITEQQITLKGLFDEQKAVSRQLATDAETLRSLETRQQGLQADVERLREREEIQARVADLQDARLILNYDEKRRIFSECRENRRKAQERQRRLEERSAPSLEDVSLKQEYQRQVQDAFEARKRRGEVVEQDLMEAIARIEKAEEGIRTLEDKKTAERQSLDKKKKQVSNARTKINQLEGQYKSHHYDFNPAEWNHKIREQRARLDTEYKDEKEELDAAITELRERAKENRQEHRKLTKELENLNSQEGQRLNQLKRVEPEVAKAWEWLQENGNKFEKQVFGPPMLTCSMKDKRYSNHVQSLLQRDDFLCFTAQTRKDHKELTDQFFTKMKLAVTVRTVTADLSSFRSPVRQENLPAMGLDGYALDFVEGPEPVLAMLCSEKKLHLTGVALEDISDEQYQKINDDEVLNSFATGSTMYRITRRREYGPGATSTMSRTIRPGTYWTDGPIDMAAKNELEQRLKQSDDEYDEMKGTNEEFKTKGVALDDKKQEINNAVAQLEEEKNTLQREFNQWKALPDKIDVLKSGLKNSQKDLKDTRQRLLSYDGEVDKLALQKARRVLDHKKQLGLLRDANQAIIEAALRLLEAKSDVAALKERNSEIVERLEQERQSVQLLVREAEKAKAEAKDAQNAILELLSTGPDNAIDEERRDFLSGIKEGLTLETMDAEIQSEKAKLDLIHAADPGVLQEFEKRARDIERGQRDKAKRERQLDSLNLQIQELKDAWEPAVDAIINKINDAFSYNFEQINCAGEVSLHKDDDFDKWAIEIRVKFRENETLQKLDQHRQSGGERSLSTIFYLMSLQSMAQAPFRVVDEINQGMDPRNERMMHDRMVDIACNENASQYFLITPKLLPNLRYHARMKVLCVASGEHMPQEGGKLDFARCVKIKRRLLAAGSA</sequence>
<dbReference type="GO" id="GO:0000724">
    <property type="term" value="P:double-strand break repair via homologous recombination"/>
    <property type="evidence" value="ECO:0007669"/>
    <property type="project" value="TreeGrafter"/>
</dbReference>
<feature type="coiled-coil region" evidence="10">
    <location>
        <begin position="963"/>
        <end position="990"/>
    </location>
</feature>
<evidence type="ECO:0000256" key="10">
    <source>
        <dbReference type="SAM" id="Coils"/>
    </source>
</evidence>
<organism evidence="13 14">
    <name type="scientific">Diaporthe helianthi</name>
    <dbReference type="NCBI Taxonomy" id="158607"/>
    <lineage>
        <taxon>Eukaryota</taxon>
        <taxon>Fungi</taxon>
        <taxon>Dikarya</taxon>
        <taxon>Ascomycota</taxon>
        <taxon>Pezizomycotina</taxon>
        <taxon>Sordariomycetes</taxon>
        <taxon>Sordariomycetidae</taxon>
        <taxon>Diaporthales</taxon>
        <taxon>Diaporthaceae</taxon>
        <taxon>Diaporthe</taxon>
    </lineage>
</organism>
<evidence type="ECO:0000313" key="13">
    <source>
        <dbReference type="EMBL" id="POS79501.1"/>
    </source>
</evidence>
<dbReference type="OrthoDB" id="10254973at2759"/>
<feature type="coiled-coil region" evidence="10">
    <location>
        <begin position="850"/>
        <end position="905"/>
    </location>
</feature>
<dbReference type="InParanoid" id="A0A2P5IAI0"/>
<proteinExistence type="inferred from homology"/>
<protein>
    <recommendedName>
        <fullName evidence="4">Structural maintenance of chromosomes protein 5</fullName>
    </recommendedName>
</protein>
<evidence type="ECO:0000256" key="8">
    <source>
        <dbReference type="ARBA" id="ARBA00023054"/>
    </source>
</evidence>
<evidence type="ECO:0000313" key="14">
    <source>
        <dbReference type="Proteomes" id="UP000094444"/>
    </source>
</evidence>
<evidence type="ECO:0000256" key="5">
    <source>
        <dbReference type="ARBA" id="ARBA00022454"/>
    </source>
</evidence>
<dbReference type="GO" id="GO:0005524">
    <property type="term" value="F:ATP binding"/>
    <property type="evidence" value="ECO:0007669"/>
    <property type="project" value="UniProtKB-KW"/>
</dbReference>
<feature type="compositionally biased region" description="Basic residues" evidence="11">
    <location>
        <begin position="1"/>
        <end position="11"/>
    </location>
</feature>
<evidence type="ECO:0000256" key="7">
    <source>
        <dbReference type="ARBA" id="ARBA00022840"/>
    </source>
</evidence>
<evidence type="ECO:0000256" key="11">
    <source>
        <dbReference type="SAM" id="MobiDB-lite"/>
    </source>
</evidence>
<feature type="domain" description="RecF/RecN/SMC N-terminal" evidence="12">
    <location>
        <begin position="112"/>
        <end position="1114"/>
    </location>
</feature>
<dbReference type="Proteomes" id="UP000094444">
    <property type="component" value="Unassembled WGS sequence"/>
</dbReference>
<dbReference type="PANTHER" id="PTHR45916:SF1">
    <property type="entry name" value="STRUCTURAL MAINTENANCE OF CHROMOSOMES PROTEIN 5"/>
    <property type="match status" value="1"/>
</dbReference>
<evidence type="ECO:0000256" key="6">
    <source>
        <dbReference type="ARBA" id="ARBA00022741"/>
    </source>
</evidence>
<dbReference type="AlphaFoldDB" id="A0A2P5IAI0"/>
<evidence type="ECO:0000256" key="4">
    <source>
        <dbReference type="ARBA" id="ARBA00018687"/>
    </source>
</evidence>
<feature type="compositionally biased region" description="Acidic residues" evidence="11">
    <location>
        <begin position="55"/>
        <end position="76"/>
    </location>
</feature>
<dbReference type="InterPro" id="IPR027417">
    <property type="entry name" value="P-loop_NTPase"/>
</dbReference>
<accession>A0A2P5IAI0</accession>
<dbReference type="FunFam" id="3.40.50.300:FF:001301">
    <property type="entry name" value="Structural maintenance of chromosomes 5"/>
    <property type="match status" value="1"/>
</dbReference>
<feature type="region of interest" description="Disordered" evidence="11">
    <location>
        <begin position="1"/>
        <end position="96"/>
    </location>
</feature>
<feature type="coiled-coil region" evidence="10">
    <location>
        <begin position="400"/>
        <end position="514"/>
    </location>
</feature>
<keyword evidence="14" id="KW-1185">Reference proteome</keyword>
<comment type="similarity">
    <text evidence="3">Belongs to the SMC family. SMC5 subfamily.</text>
</comment>
<keyword evidence="8 10" id="KW-0175">Coiled coil</keyword>
<keyword evidence="6" id="KW-0547">Nucleotide-binding</keyword>
<dbReference type="FunCoup" id="A0A2P5IAI0">
    <property type="interactions" value="1036"/>
</dbReference>
<evidence type="ECO:0000256" key="2">
    <source>
        <dbReference type="ARBA" id="ARBA00004286"/>
    </source>
</evidence>
<dbReference type="InterPro" id="IPR003395">
    <property type="entry name" value="RecF/RecN/SMC_N"/>
</dbReference>
<keyword evidence="9" id="KW-0539">Nucleus</keyword>
<dbReference type="STRING" id="158607.A0A2P5IAI0"/>
<evidence type="ECO:0000256" key="3">
    <source>
        <dbReference type="ARBA" id="ARBA00010171"/>
    </source>
</evidence>
<dbReference type="SUPFAM" id="SSF52540">
    <property type="entry name" value="P-loop containing nucleoside triphosphate hydrolases"/>
    <property type="match status" value="2"/>
</dbReference>
<evidence type="ECO:0000256" key="9">
    <source>
        <dbReference type="ARBA" id="ARBA00023242"/>
    </source>
</evidence>
<keyword evidence="5" id="KW-0158">Chromosome</keyword>
<dbReference type="GO" id="GO:0003697">
    <property type="term" value="F:single-stranded DNA binding"/>
    <property type="evidence" value="ECO:0007669"/>
    <property type="project" value="TreeGrafter"/>
</dbReference>
<gene>
    <name evidence="13" type="ORF">DHEL01_v202102</name>
</gene>
<evidence type="ECO:0000256" key="1">
    <source>
        <dbReference type="ARBA" id="ARBA00004123"/>
    </source>
</evidence>
<dbReference type="EMBL" id="MAVT02000109">
    <property type="protein sequence ID" value="POS79501.1"/>
    <property type="molecule type" value="Genomic_DNA"/>
</dbReference>
<dbReference type="GO" id="GO:0030915">
    <property type="term" value="C:Smc5-Smc6 complex"/>
    <property type="evidence" value="ECO:0007669"/>
    <property type="project" value="TreeGrafter"/>
</dbReference>
<dbReference type="Gene3D" id="3.40.50.300">
    <property type="entry name" value="P-loop containing nucleotide triphosphate hydrolases"/>
    <property type="match status" value="2"/>
</dbReference>